<dbReference type="InterPro" id="IPR001387">
    <property type="entry name" value="Cro/C1-type_HTH"/>
</dbReference>
<dbReference type="Gene3D" id="1.10.260.40">
    <property type="entry name" value="lambda repressor-like DNA-binding domains"/>
    <property type="match status" value="1"/>
</dbReference>
<evidence type="ECO:0000313" key="2">
    <source>
        <dbReference type="EMBL" id="MBP1851158.1"/>
    </source>
</evidence>
<organism evidence="2 3">
    <name type="scientific">Rhizobium halophytocola</name>
    <dbReference type="NCBI Taxonomy" id="735519"/>
    <lineage>
        <taxon>Bacteria</taxon>
        <taxon>Pseudomonadati</taxon>
        <taxon>Pseudomonadota</taxon>
        <taxon>Alphaproteobacteria</taxon>
        <taxon>Hyphomicrobiales</taxon>
        <taxon>Rhizobiaceae</taxon>
        <taxon>Rhizobium/Agrobacterium group</taxon>
        <taxon>Rhizobium</taxon>
    </lineage>
</organism>
<evidence type="ECO:0000313" key="3">
    <source>
        <dbReference type="Proteomes" id="UP000759443"/>
    </source>
</evidence>
<name>A0ABS4DZQ5_9HYPH</name>
<dbReference type="SMART" id="SM00530">
    <property type="entry name" value="HTH_XRE"/>
    <property type="match status" value="1"/>
</dbReference>
<dbReference type="CDD" id="cd00093">
    <property type="entry name" value="HTH_XRE"/>
    <property type="match status" value="1"/>
</dbReference>
<dbReference type="RefSeq" id="WP_342454403.1">
    <property type="nucleotide sequence ID" value="NZ_JAGGJU010000006.1"/>
</dbReference>
<gene>
    <name evidence="2" type="ORF">J2Z17_002601</name>
</gene>
<dbReference type="EMBL" id="JAGGJU010000006">
    <property type="protein sequence ID" value="MBP1851158.1"/>
    <property type="molecule type" value="Genomic_DNA"/>
</dbReference>
<dbReference type="InterPro" id="IPR010982">
    <property type="entry name" value="Lambda_DNA-bd_dom_sf"/>
</dbReference>
<dbReference type="PROSITE" id="PS50943">
    <property type="entry name" value="HTH_CROC1"/>
    <property type="match status" value="1"/>
</dbReference>
<dbReference type="Pfam" id="PF01381">
    <property type="entry name" value="HTH_3"/>
    <property type="match status" value="1"/>
</dbReference>
<proteinExistence type="predicted"/>
<keyword evidence="3" id="KW-1185">Reference proteome</keyword>
<dbReference type="SUPFAM" id="SSF47413">
    <property type="entry name" value="lambda repressor-like DNA-binding domains"/>
    <property type="match status" value="1"/>
</dbReference>
<evidence type="ECO:0000259" key="1">
    <source>
        <dbReference type="PROSITE" id="PS50943"/>
    </source>
</evidence>
<comment type="caution">
    <text evidence="2">The sequence shown here is derived from an EMBL/GenBank/DDBJ whole genome shotgun (WGS) entry which is preliminary data.</text>
</comment>
<sequence length="134" mass="14567">MNASMSSDQFFTDASDDTLGGRLSSARDAAGVSLSALANQLGVKRDTLQAWETDRSEPRPSRLVNLAGILGVSPMWLMIGRGEGPVMTAEVASMETVEMELARLREMHQDMGRVIQSLEEQIRRVAARGSDLDS</sequence>
<feature type="domain" description="HTH cro/C1-type" evidence="1">
    <location>
        <begin position="23"/>
        <end position="77"/>
    </location>
</feature>
<protein>
    <submittedName>
        <fullName evidence="2">Transcriptional regulator with XRE-family HTH domain</fullName>
    </submittedName>
</protein>
<dbReference type="Proteomes" id="UP000759443">
    <property type="component" value="Unassembled WGS sequence"/>
</dbReference>
<reference evidence="2 3" key="1">
    <citation type="submission" date="2021-03" db="EMBL/GenBank/DDBJ databases">
        <title>Genomic Encyclopedia of Type Strains, Phase IV (KMG-IV): sequencing the most valuable type-strain genomes for metagenomic binning, comparative biology and taxonomic classification.</title>
        <authorList>
            <person name="Goeker M."/>
        </authorList>
    </citation>
    <scope>NUCLEOTIDE SEQUENCE [LARGE SCALE GENOMIC DNA]</scope>
    <source>
        <strain evidence="2 3">DSM 21600</strain>
    </source>
</reference>
<accession>A0ABS4DZQ5</accession>